<feature type="compositionally biased region" description="Pro residues" evidence="1">
    <location>
        <begin position="98"/>
        <end position="110"/>
    </location>
</feature>
<proteinExistence type="predicted"/>
<name>A0A8H6SIB5_9AGAR</name>
<protein>
    <submittedName>
        <fullName evidence="2">Uncharacterized protein</fullName>
    </submittedName>
</protein>
<accession>A0A8H6SIB5</accession>
<dbReference type="OrthoDB" id="3232670at2759"/>
<gene>
    <name evidence="2" type="ORF">MIND_00885500</name>
</gene>
<dbReference type="AlphaFoldDB" id="A0A8H6SIB5"/>
<dbReference type="EMBL" id="JACAZF010000007">
    <property type="protein sequence ID" value="KAF7299362.1"/>
    <property type="molecule type" value="Genomic_DNA"/>
</dbReference>
<reference evidence="2" key="1">
    <citation type="submission" date="2020-05" db="EMBL/GenBank/DDBJ databases">
        <title>Mycena genomes resolve the evolution of fungal bioluminescence.</title>
        <authorList>
            <person name="Tsai I.J."/>
        </authorList>
    </citation>
    <scope>NUCLEOTIDE SEQUENCE</scope>
    <source>
        <strain evidence="2">171206Taipei</strain>
    </source>
</reference>
<feature type="region of interest" description="Disordered" evidence="1">
    <location>
        <begin position="226"/>
        <end position="290"/>
    </location>
</feature>
<evidence type="ECO:0000256" key="1">
    <source>
        <dbReference type="SAM" id="MobiDB-lite"/>
    </source>
</evidence>
<feature type="region of interest" description="Disordered" evidence="1">
    <location>
        <begin position="1"/>
        <end position="157"/>
    </location>
</feature>
<feature type="compositionally biased region" description="Low complexity" evidence="1">
    <location>
        <begin position="59"/>
        <end position="83"/>
    </location>
</feature>
<evidence type="ECO:0000313" key="2">
    <source>
        <dbReference type="EMBL" id="KAF7299362.1"/>
    </source>
</evidence>
<evidence type="ECO:0000313" key="3">
    <source>
        <dbReference type="Proteomes" id="UP000636479"/>
    </source>
</evidence>
<organism evidence="2 3">
    <name type="scientific">Mycena indigotica</name>
    <dbReference type="NCBI Taxonomy" id="2126181"/>
    <lineage>
        <taxon>Eukaryota</taxon>
        <taxon>Fungi</taxon>
        <taxon>Dikarya</taxon>
        <taxon>Basidiomycota</taxon>
        <taxon>Agaricomycotina</taxon>
        <taxon>Agaricomycetes</taxon>
        <taxon>Agaricomycetidae</taxon>
        <taxon>Agaricales</taxon>
        <taxon>Marasmiineae</taxon>
        <taxon>Mycenaceae</taxon>
        <taxon>Mycena</taxon>
    </lineage>
</organism>
<sequence>MNGARSSNTSLETGSNKQRRPRSPPSMYVAYESNVAKAPKPLIKLDKTKKRDKGKDSDSTASPRPSSSGTGSNSVPRRPSFLSLRRKKSSNSSLNSHFPPPLEIPPPLPSPSLTRSGTTPSSAASSPYELPRLPRSSLPLQETHVHPGDDLSLNEDLTIEDHIPARRSDKAARMLGEPIQRYPKYNIPDVSYFVSPSDDEFPSPTRGADAKLPSFSTSNAFYTPEGGWYANDDVPDDRGDRISPIAFRPPSLAVFPPNPKDRGGDSDIDEGVDMTADDKVPSPRAIRPPRVDSHIHHAYGHLRVESQASSSTIAMGGAARPDTLYMDQFLAPNSVPSSSNSIPARRNRDSKVIRAERGWEGEWNQGDMSDVINKLRTLR</sequence>
<dbReference type="GeneID" id="59348024"/>
<dbReference type="RefSeq" id="XP_037218750.1">
    <property type="nucleotide sequence ID" value="XM_037365508.1"/>
</dbReference>
<keyword evidence="3" id="KW-1185">Reference proteome</keyword>
<feature type="compositionally biased region" description="Polar residues" evidence="1">
    <location>
        <begin position="1"/>
        <end position="16"/>
    </location>
</feature>
<feature type="compositionally biased region" description="Low complexity" evidence="1">
    <location>
        <begin position="111"/>
        <end position="140"/>
    </location>
</feature>
<dbReference type="Proteomes" id="UP000636479">
    <property type="component" value="Unassembled WGS sequence"/>
</dbReference>
<comment type="caution">
    <text evidence="2">The sequence shown here is derived from an EMBL/GenBank/DDBJ whole genome shotgun (WGS) entry which is preliminary data.</text>
</comment>